<sequence length="494" mass="56407">MTSQRRQSRDLDPVESRRQPTGLQDIPDYSHPCQPNFQSPGYSRALAHSARQPLAGLSSNRDEPKYEISAPGLSHPDPLGMQLGLSPSDLWEITNAKYLQSSPQEPQHVLPPTSYLNDSYNVTMPSRLSADGLIPLEYSGLFTPPWSSVPDEIQVFHRLGYFSRNTGTFLTSDSQLPRSLLTVFRSPDTKALRFQLTTEERTREQYSFELTSDTHQLVIAYADSSGQKLFRSENVVYIQQTSPKDTDLGKQVPVWERPGIKFLCRFDSMSDIAEFQAALLGESLNLAISHVSSVCYVLQPKETVRLDRCGIQVWHEVRGSPAMQSHVASRIVNGTKLAGCPMEGTRPRLTRVVIFLPREEEYLFFFITHDIKLVENGDDYRLSVRIQPRKSSCSLLRGKSGSSFLKLWHVRRSTQAAGGFLLGAPAPDPGSDESYQRCSSFEIRFEHKQEYQDFLDIWHQAMRFRYETKKVLRRVEQRMSWQRYTGKDALRLKF</sequence>
<protein>
    <submittedName>
        <fullName evidence="2">Uncharacterized protein</fullName>
    </submittedName>
</protein>
<organism evidence="2 3">
    <name type="scientific">Lasiosphaeria hispida</name>
    <dbReference type="NCBI Taxonomy" id="260671"/>
    <lineage>
        <taxon>Eukaryota</taxon>
        <taxon>Fungi</taxon>
        <taxon>Dikarya</taxon>
        <taxon>Ascomycota</taxon>
        <taxon>Pezizomycotina</taxon>
        <taxon>Sordariomycetes</taxon>
        <taxon>Sordariomycetidae</taxon>
        <taxon>Sordariales</taxon>
        <taxon>Lasiosphaeriaceae</taxon>
        <taxon>Lasiosphaeria</taxon>
    </lineage>
</organism>
<dbReference type="Proteomes" id="UP001275084">
    <property type="component" value="Unassembled WGS sequence"/>
</dbReference>
<keyword evidence="3" id="KW-1185">Reference proteome</keyword>
<gene>
    <name evidence="2" type="ORF">B0T25DRAFT_537144</name>
</gene>
<dbReference type="EMBL" id="JAUIQD010000003">
    <property type="protein sequence ID" value="KAK3356660.1"/>
    <property type="molecule type" value="Genomic_DNA"/>
</dbReference>
<evidence type="ECO:0000313" key="2">
    <source>
        <dbReference type="EMBL" id="KAK3356660.1"/>
    </source>
</evidence>
<feature type="region of interest" description="Disordered" evidence="1">
    <location>
        <begin position="1"/>
        <end position="78"/>
    </location>
</feature>
<reference evidence="2" key="1">
    <citation type="journal article" date="2023" name="Mol. Phylogenet. Evol.">
        <title>Genome-scale phylogeny and comparative genomics of the fungal order Sordariales.</title>
        <authorList>
            <person name="Hensen N."/>
            <person name="Bonometti L."/>
            <person name="Westerberg I."/>
            <person name="Brannstrom I.O."/>
            <person name="Guillou S."/>
            <person name="Cros-Aarteil S."/>
            <person name="Calhoun S."/>
            <person name="Haridas S."/>
            <person name="Kuo A."/>
            <person name="Mondo S."/>
            <person name="Pangilinan J."/>
            <person name="Riley R."/>
            <person name="LaButti K."/>
            <person name="Andreopoulos B."/>
            <person name="Lipzen A."/>
            <person name="Chen C."/>
            <person name="Yan M."/>
            <person name="Daum C."/>
            <person name="Ng V."/>
            <person name="Clum A."/>
            <person name="Steindorff A."/>
            <person name="Ohm R.A."/>
            <person name="Martin F."/>
            <person name="Silar P."/>
            <person name="Natvig D.O."/>
            <person name="Lalanne C."/>
            <person name="Gautier V."/>
            <person name="Ament-Velasquez S.L."/>
            <person name="Kruys A."/>
            <person name="Hutchinson M.I."/>
            <person name="Powell A.J."/>
            <person name="Barry K."/>
            <person name="Miller A.N."/>
            <person name="Grigoriev I.V."/>
            <person name="Debuchy R."/>
            <person name="Gladieux P."/>
            <person name="Hiltunen Thoren M."/>
            <person name="Johannesson H."/>
        </authorList>
    </citation>
    <scope>NUCLEOTIDE SEQUENCE</scope>
    <source>
        <strain evidence="2">CBS 955.72</strain>
    </source>
</reference>
<feature type="compositionally biased region" description="Basic and acidic residues" evidence="1">
    <location>
        <begin position="7"/>
        <end position="18"/>
    </location>
</feature>
<comment type="caution">
    <text evidence="2">The sequence shown here is derived from an EMBL/GenBank/DDBJ whole genome shotgun (WGS) entry which is preliminary data.</text>
</comment>
<evidence type="ECO:0000313" key="3">
    <source>
        <dbReference type="Proteomes" id="UP001275084"/>
    </source>
</evidence>
<evidence type="ECO:0000256" key="1">
    <source>
        <dbReference type="SAM" id="MobiDB-lite"/>
    </source>
</evidence>
<accession>A0AAJ0HKT0</accession>
<reference evidence="2" key="2">
    <citation type="submission" date="2023-06" db="EMBL/GenBank/DDBJ databases">
        <authorList>
            <consortium name="Lawrence Berkeley National Laboratory"/>
            <person name="Haridas S."/>
            <person name="Hensen N."/>
            <person name="Bonometti L."/>
            <person name="Westerberg I."/>
            <person name="Brannstrom I.O."/>
            <person name="Guillou S."/>
            <person name="Cros-Aarteil S."/>
            <person name="Calhoun S."/>
            <person name="Kuo A."/>
            <person name="Mondo S."/>
            <person name="Pangilinan J."/>
            <person name="Riley R."/>
            <person name="Labutti K."/>
            <person name="Andreopoulos B."/>
            <person name="Lipzen A."/>
            <person name="Chen C."/>
            <person name="Yanf M."/>
            <person name="Daum C."/>
            <person name="Ng V."/>
            <person name="Clum A."/>
            <person name="Steindorff A."/>
            <person name="Ohm R."/>
            <person name="Martin F."/>
            <person name="Silar P."/>
            <person name="Natvig D."/>
            <person name="Lalanne C."/>
            <person name="Gautier V."/>
            <person name="Ament-Velasquez S.L."/>
            <person name="Kruys A."/>
            <person name="Hutchinson M.I."/>
            <person name="Powell A.J."/>
            <person name="Barry K."/>
            <person name="Miller A.N."/>
            <person name="Grigoriev I.V."/>
            <person name="Debuchy R."/>
            <person name="Gladieux P."/>
            <person name="Thoren M.H."/>
            <person name="Johannesson H."/>
        </authorList>
    </citation>
    <scope>NUCLEOTIDE SEQUENCE</scope>
    <source>
        <strain evidence="2">CBS 955.72</strain>
    </source>
</reference>
<proteinExistence type="predicted"/>
<dbReference type="AlphaFoldDB" id="A0AAJ0HKT0"/>
<name>A0AAJ0HKT0_9PEZI</name>